<proteinExistence type="predicted"/>
<evidence type="ECO:0000313" key="3">
    <source>
        <dbReference type="Proteomes" id="UP001066276"/>
    </source>
</evidence>
<evidence type="ECO:0000313" key="2">
    <source>
        <dbReference type="EMBL" id="KAJ1197384.1"/>
    </source>
</evidence>
<sequence length="269" mass="28487">MNGRAARALRHPGRHLLYDKTKADEGVWVRRQSCQCVRPVEKPTGTGGRAHAKGEPVPCRWQRPSTPQRDTDKQHGRRRPPPDRTAAVAGARRLSTTREEGTAGAERGPCGSQSPRHNAIPGGRSSSNGAGSLEGQARRQWREVRGVNRRGVPNGGGPSSPPASLPLPLSHNKVAAAAIRSDFTLRAGRPHGQSGAAGEGVCLDRTPGAAPLRGSAAQCSTTRQAKHRSSGGAIAEQAKTSRADSVSAHPGPAVIFMYQWGNSVHTARY</sequence>
<feature type="region of interest" description="Disordered" evidence="1">
    <location>
        <begin position="221"/>
        <end position="247"/>
    </location>
</feature>
<keyword evidence="3" id="KW-1185">Reference proteome</keyword>
<comment type="caution">
    <text evidence="2">The sequence shown here is derived from an EMBL/GenBank/DDBJ whole genome shotgun (WGS) entry which is preliminary data.</text>
</comment>
<organism evidence="2 3">
    <name type="scientific">Pleurodeles waltl</name>
    <name type="common">Iberian ribbed newt</name>
    <dbReference type="NCBI Taxonomy" id="8319"/>
    <lineage>
        <taxon>Eukaryota</taxon>
        <taxon>Metazoa</taxon>
        <taxon>Chordata</taxon>
        <taxon>Craniata</taxon>
        <taxon>Vertebrata</taxon>
        <taxon>Euteleostomi</taxon>
        <taxon>Amphibia</taxon>
        <taxon>Batrachia</taxon>
        <taxon>Caudata</taxon>
        <taxon>Salamandroidea</taxon>
        <taxon>Salamandridae</taxon>
        <taxon>Pleurodelinae</taxon>
        <taxon>Pleurodeles</taxon>
    </lineage>
</organism>
<feature type="region of interest" description="Disordered" evidence="1">
    <location>
        <begin position="39"/>
        <end position="168"/>
    </location>
</feature>
<accession>A0AAV7V9U3</accession>
<dbReference type="AlphaFoldDB" id="A0AAV7V9U3"/>
<dbReference type="EMBL" id="JANPWB010000003">
    <property type="protein sequence ID" value="KAJ1197384.1"/>
    <property type="molecule type" value="Genomic_DNA"/>
</dbReference>
<name>A0AAV7V9U3_PLEWA</name>
<reference evidence="2" key="1">
    <citation type="journal article" date="2022" name="bioRxiv">
        <title>Sequencing and chromosome-scale assembly of the giantPleurodeles waltlgenome.</title>
        <authorList>
            <person name="Brown T."/>
            <person name="Elewa A."/>
            <person name="Iarovenko S."/>
            <person name="Subramanian E."/>
            <person name="Araus A.J."/>
            <person name="Petzold A."/>
            <person name="Susuki M."/>
            <person name="Suzuki K.-i.T."/>
            <person name="Hayashi T."/>
            <person name="Toyoda A."/>
            <person name="Oliveira C."/>
            <person name="Osipova E."/>
            <person name="Leigh N.D."/>
            <person name="Simon A."/>
            <person name="Yun M.H."/>
        </authorList>
    </citation>
    <scope>NUCLEOTIDE SEQUENCE</scope>
    <source>
        <strain evidence="2">20211129_DDA</strain>
        <tissue evidence="2">Liver</tissue>
    </source>
</reference>
<feature type="compositionally biased region" description="Basic and acidic residues" evidence="1">
    <location>
        <begin position="136"/>
        <end position="146"/>
    </location>
</feature>
<dbReference type="Proteomes" id="UP001066276">
    <property type="component" value="Chromosome 2_1"/>
</dbReference>
<gene>
    <name evidence="2" type="ORF">NDU88_001244</name>
</gene>
<protein>
    <submittedName>
        <fullName evidence="2">Uncharacterized protein</fullName>
    </submittedName>
</protein>
<evidence type="ECO:0000256" key="1">
    <source>
        <dbReference type="SAM" id="MobiDB-lite"/>
    </source>
</evidence>